<evidence type="ECO:0000313" key="1">
    <source>
        <dbReference type="EMBL" id="RYR66562.1"/>
    </source>
</evidence>
<dbReference type="Proteomes" id="UP000289738">
    <property type="component" value="Chromosome A03"/>
</dbReference>
<comment type="caution">
    <text evidence="1">The sequence shown here is derived from an EMBL/GenBank/DDBJ whole genome shotgun (WGS) entry which is preliminary data.</text>
</comment>
<keyword evidence="2" id="KW-1185">Reference proteome</keyword>
<reference evidence="1 2" key="1">
    <citation type="submission" date="2019-01" db="EMBL/GenBank/DDBJ databases">
        <title>Sequencing of cultivated peanut Arachis hypogaea provides insights into genome evolution and oil improvement.</title>
        <authorList>
            <person name="Chen X."/>
        </authorList>
    </citation>
    <scope>NUCLEOTIDE SEQUENCE [LARGE SCALE GENOMIC DNA]</scope>
    <source>
        <strain evidence="2">cv. Fuhuasheng</strain>
        <tissue evidence="1">Leaves</tissue>
    </source>
</reference>
<dbReference type="EMBL" id="SDMP01000003">
    <property type="protein sequence ID" value="RYR66562.1"/>
    <property type="molecule type" value="Genomic_DNA"/>
</dbReference>
<gene>
    <name evidence="1" type="ORF">Ahy_A03g012580</name>
</gene>
<proteinExistence type="predicted"/>
<organism evidence="1 2">
    <name type="scientific">Arachis hypogaea</name>
    <name type="common">Peanut</name>
    <dbReference type="NCBI Taxonomy" id="3818"/>
    <lineage>
        <taxon>Eukaryota</taxon>
        <taxon>Viridiplantae</taxon>
        <taxon>Streptophyta</taxon>
        <taxon>Embryophyta</taxon>
        <taxon>Tracheophyta</taxon>
        <taxon>Spermatophyta</taxon>
        <taxon>Magnoliopsida</taxon>
        <taxon>eudicotyledons</taxon>
        <taxon>Gunneridae</taxon>
        <taxon>Pentapetalae</taxon>
        <taxon>rosids</taxon>
        <taxon>fabids</taxon>
        <taxon>Fabales</taxon>
        <taxon>Fabaceae</taxon>
        <taxon>Papilionoideae</taxon>
        <taxon>50 kb inversion clade</taxon>
        <taxon>dalbergioids sensu lato</taxon>
        <taxon>Dalbergieae</taxon>
        <taxon>Pterocarpus clade</taxon>
        <taxon>Arachis</taxon>
    </lineage>
</organism>
<protein>
    <submittedName>
        <fullName evidence="1">Uncharacterized protein</fullName>
    </submittedName>
</protein>
<evidence type="ECO:0000313" key="2">
    <source>
        <dbReference type="Proteomes" id="UP000289738"/>
    </source>
</evidence>
<accession>A0A445DTP1</accession>
<name>A0A445DTP1_ARAHY</name>
<dbReference type="AlphaFoldDB" id="A0A445DTP1"/>
<sequence length="85" mass="9850">MHHRNISQDHIKLDSDTVRDGPTYNNVGAFVPPLVEAYPSIKVKSIIANVQSKFNYTINYRKVCLGKQKSITKFFYDWEVSYQPV</sequence>